<evidence type="ECO:0000256" key="13">
    <source>
        <dbReference type="RuleBase" id="RU000581"/>
    </source>
</evidence>
<feature type="domain" description="Cytochrome b5 heme-binding" evidence="15">
    <location>
        <begin position="314"/>
        <end position="406"/>
    </location>
</feature>
<keyword evidence="11 12" id="KW-0275">Fatty acid biosynthesis</keyword>
<keyword evidence="12" id="KW-0813">Transport</keyword>
<feature type="transmembrane region" description="Helical" evidence="14">
    <location>
        <begin position="42"/>
        <end position="66"/>
    </location>
</feature>
<dbReference type="PIRSF" id="PIRSF000345">
    <property type="entry name" value="OLE1"/>
    <property type="match status" value="1"/>
</dbReference>
<dbReference type="InterPro" id="IPR005804">
    <property type="entry name" value="FA_desaturase_dom"/>
</dbReference>
<evidence type="ECO:0000256" key="6">
    <source>
        <dbReference type="ARBA" id="ARBA00022989"/>
    </source>
</evidence>
<evidence type="ECO:0000256" key="3">
    <source>
        <dbReference type="ARBA" id="ARBA00022516"/>
    </source>
</evidence>
<evidence type="ECO:0000256" key="5">
    <source>
        <dbReference type="ARBA" id="ARBA00022832"/>
    </source>
</evidence>
<feature type="transmembrane region" description="Helical" evidence="14">
    <location>
        <begin position="159"/>
        <end position="181"/>
    </location>
</feature>
<dbReference type="AlphaFoldDB" id="A0A166HCV8"/>
<evidence type="ECO:0000256" key="7">
    <source>
        <dbReference type="ARBA" id="ARBA00023002"/>
    </source>
</evidence>
<evidence type="ECO:0000256" key="4">
    <source>
        <dbReference type="ARBA" id="ARBA00022692"/>
    </source>
</evidence>
<dbReference type="GO" id="GO:0004768">
    <property type="term" value="F:stearoyl-CoA 9-desaturase activity"/>
    <property type="evidence" value="ECO:0007669"/>
    <property type="project" value="UniProtKB-UniRule"/>
</dbReference>
<dbReference type="GO" id="GO:0006636">
    <property type="term" value="P:unsaturated fatty acid biosynthetic process"/>
    <property type="evidence" value="ECO:0007669"/>
    <property type="project" value="UniProtKB-UniRule"/>
</dbReference>
<evidence type="ECO:0000256" key="1">
    <source>
        <dbReference type="ARBA" id="ARBA00004141"/>
    </source>
</evidence>
<comment type="cofactor">
    <cofactor evidence="12">
        <name>Fe(2+)</name>
        <dbReference type="ChEBI" id="CHEBI:29033"/>
    </cofactor>
    <text evidence="12">Expected to bind 2 Fe(2+) ions per subunit.</text>
</comment>
<dbReference type="PRINTS" id="PR00075">
    <property type="entry name" value="FACDDSATRASE"/>
</dbReference>
<comment type="subcellular location">
    <subcellularLocation>
        <location evidence="1">Membrane</location>
        <topology evidence="1">Multi-pass membrane protein</topology>
    </subcellularLocation>
</comment>
<comment type="catalytic activity">
    <reaction evidence="12">
        <text>octadecanoyl-CoA + 2 Fe(II)-[cytochrome b5] + O2 + 2 H(+) = (9Z)-octadecenoyl-CoA + 2 Fe(III)-[cytochrome b5] + 2 H2O</text>
        <dbReference type="Rhea" id="RHEA:19721"/>
        <dbReference type="Rhea" id="RHEA-COMP:10438"/>
        <dbReference type="Rhea" id="RHEA-COMP:10439"/>
        <dbReference type="ChEBI" id="CHEBI:15377"/>
        <dbReference type="ChEBI" id="CHEBI:15378"/>
        <dbReference type="ChEBI" id="CHEBI:15379"/>
        <dbReference type="ChEBI" id="CHEBI:29033"/>
        <dbReference type="ChEBI" id="CHEBI:29034"/>
        <dbReference type="ChEBI" id="CHEBI:57387"/>
        <dbReference type="ChEBI" id="CHEBI:57394"/>
        <dbReference type="EC" id="1.14.19.1"/>
    </reaction>
</comment>
<evidence type="ECO:0000256" key="10">
    <source>
        <dbReference type="ARBA" id="ARBA00023136"/>
    </source>
</evidence>
<dbReference type="CDD" id="cd03505">
    <property type="entry name" value="Delta9-FADS-like"/>
    <property type="match status" value="1"/>
</dbReference>
<reference evidence="16 17" key="1">
    <citation type="journal article" date="2016" name="Mol. Biol. Evol.">
        <title>Comparative Genomics of Early-Diverging Mushroom-Forming Fungi Provides Insights into the Origins of Lignocellulose Decay Capabilities.</title>
        <authorList>
            <person name="Nagy L.G."/>
            <person name="Riley R."/>
            <person name="Tritt A."/>
            <person name="Adam C."/>
            <person name="Daum C."/>
            <person name="Floudas D."/>
            <person name="Sun H."/>
            <person name="Yadav J.S."/>
            <person name="Pangilinan J."/>
            <person name="Larsson K.H."/>
            <person name="Matsuura K."/>
            <person name="Barry K."/>
            <person name="Labutti K."/>
            <person name="Kuo R."/>
            <person name="Ohm R.A."/>
            <person name="Bhattacharya S.S."/>
            <person name="Shirouzu T."/>
            <person name="Yoshinaga Y."/>
            <person name="Martin F.M."/>
            <person name="Grigoriev I.V."/>
            <person name="Hibbett D.S."/>
        </authorList>
    </citation>
    <scope>NUCLEOTIDE SEQUENCE [LARGE SCALE GENOMIC DNA]</scope>
    <source>
        <strain evidence="16 17">HHB10207 ss-3</strain>
    </source>
</reference>
<dbReference type="OrthoDB" id="10260134at2759"/>
<dbReference type="GO" id="GO:0005789">
    <property type="term" value="C:endoplasmic reticulum membrane"/>
    <property type="evidence" value="ECO:0007669"/>
    <property type="project" value="TreeGrafter"/>
</dbReference>
<dbReference type="Gene3D" id="3.10.120.10">
    <property type="entry name" value="Cytochrome b5-like heme/steroid binding domain"/>
    <property type="match status" value="1"/>
</dbReference>
<feature type="transmembrane region" description="Helical" evidence="14">
    <location>
        <begin position="78"/>
        <end position="100"/>
    </location>
</feature>
<comment type="function">
    <text evidence="12">Stearoyl-CoA desaturase that utilizes O(2) and electrons from reduced cytochrome b5 to introduce the first double bond into saturated fatty acyl-CoA substrates.</text>
</comment>
<keyword evidence="9 12" id="KW-0443">Lipid metabolism</keyword>
<organism evidence="16 17">
    <name type="scientific">Sistotremastrum suecicum HHB10207 ss-3</name>
    <dbReference type="NCBI Taxonomy" id="1314776"/>
    <lineage>
        <taxon>Eukaryota</taxon>
        <taxon>Fungi</taxon>
        <taxon>Dikarya</taxon>
        <taxon>Basidiomycota</taxon>
        <taxon>Agaricomycotina</taxon>
        <taxon>Agaricomycetes</taxon>
        <taxon>Sistotremastrales</taxon>
        <taxon>Sistotremastraceae</taxon>
        <taxon>Sistotremastrum</taxon>
    </lineage>
</organism>
<name>A0A166HCV8_9AGAM</name>
<keyword evidence="5 12" id="KW-0276">Fatty acid metabolism</keyword>
<dbReference type="GO" id="GO:0005506">
    <property type="term" value="F:iron ion binding"/>
    <property type="evidence" value="ECO:0007669"/>
    <property type="project" value="TreeGrafter"/>
</dbReference>
<evidence type="ECO:0000256" key="9">
    <source>
        <dbReference type="ARBA" id="ARBA00023098"/>
    </source>
</evidence>
<keyword evidence="12" id="KW-0349">Heme</keyword>
<dbReference type="Proteomes" id="UP000076798">
    <property type="component" value="Unassembled WGS sequence"/>
</dbReference>
<feature type="transmembrane region" description="Helical" evidence="14">
    <location>
        <begin position="16"/>
        <end position="36"/>
    </location>
</feature>
<keyword evidence="3 12" id="KW-0444">Lipid biosynthesis</keyword>
<dbReference type="InterPro" id="IPR001199">
    <property type="entry name" value="Cyt_B5-like_heme/steroid-bd"/>
</dbReference>
<dbReference type="Pfam" id="PF00487">
    <property type="entry name" value="FA_desaturase"/>
    <property type="match status" value="1"/>
</dbReference>
<dbReference type="InterPro" id="IPR036400">
    <property type="entry name" value="Cyt_B5-like_heme/steroid_sf"/>
</dbReference>
<keyword evidence="7 12" id="KW-0560">Oxidoreductase</keyword>
<comment type="domain">
    <text evidence="13">The histidine box domains are involved in binding the catalytic metal ions.</text>
</comment>
<dbReference type="PANTHER" id="PTHR11351:SF31">
    <property type="entry name" value="DESATURASE 1, ISOFORM A-RELATED"/>
    <property type="match status" value="1"/>
</dbReference>
<evidence type="ECO:0000256" key="14">
    <source>
        <dbReference type="SAM" id="Phobius"/>
    </source>
</evidence>
<dbReference type="STRING" id="1314776.A0A166HCV8"/>
<dbReference type="EMBL" id="KV428012">
    <property type="protein sequence ID" value="KZT42577.1"/>
    <property type="molecule type" value="Genomic_DNA"/>
</dbReference>
<keyword evidence="4 13" id="KW-0812">Transmembrane</keyword>
<keyword evidence="17" id="KW-1185">Reference proteome</keyword>
<keyword evidence="6 14" id="KW-1133">Transmembrane helix</keyword>
<comment type="similarity">
    <text evidence="2 12 13">Belongs to the fatty acid desaturase type 1 family.</text>
</comment>
<protein>
    <recommendedName>
        <fullName evidence="12">Acyl-CoA desaturase</fullName>
        <ecNumber evidence="12">1.14.19.1</ecNumber>
    </recommendedName>
</protein>
<keyword evidence="12" id="KW-0249">Electron transport</keyword>
<evidence type="ECO:0000256" key="8">
    <source>
        <dbReference type="ARBA" id="ARBA00023004"/>
    </source>
</evidence>
<dbReference type="InterPro" id="IPR015876">
    <property type="entry name" value="Acyl-CoA_DS"/>
</dbReference>
<keyword evidence="10 14" id="KW-0472">Membrane</keyword>
<keyword evidence="8 12" id="KW-0408">Iron</keyword>
<accession>A0A166HCV8</accession>
<evidence type="ECO:0000256" key="12">
    <source>
        <dbReference type="PIRNR" id="PIRNR000345"/>
    </source>
</evidence>
<evidence type="ECO:0000256" key="11">
    <source>
        <dbReference type="ARBA" id="ARBA00023160"/>
    </source>
</evidence>
<evidence type="ECO:0000259" key="15">
    <source>
        <dbReference type="PROSITE" id="PS50255"/>
    </source>
</evidence>
<dbReference type="PROSITE" id="PS50255">
    <property type="entry name" value="CYTOCHROME_B5_2"/>
    <property type="match status" value="1"/>
</dbReference>
<evidence type="ECO:0000256" key="2">
    <source>
        <dbReference type="ARBA" id="ARBA00009295"/>
    </source>
</evidence>
<dbReference type="EC" id="1.14.19.1" evidence="12"/>
<proteinExistence type="inferred from homology"/>
<dbReference type="InterPro" id="IPR009160">
    <property type="entry name" value="Acyl-CoA_deSatase_haem/ster-bd"/>
</dbReference>
<gene>
    <name evidence="16" type="ORF">SISSUDRAFT_892496</name>
</gene>
<evidence type="ECO:0000313" key="16">
    <source>
        <dbReference type="EMBL" id="KZT42577.1"/>
    </source>
</evidence>
<sequence length="414" mass="47270">MSPSTSSSSSSRPPIWWSNAIFFVSVHVAALIGAILRPPSTLPLWIFVLTLLLWQTANFGITLGYHRLYSHRAYKASLPVRVAFTLMGSSALQGSIKWWALRHRLHHRYTDDPVNDPYSASRGLFFSHVGWIFFKPSYEKMKLIDRADLDRDPVVRFQHRYYVPLALSTSLVLPAAIGWAMGDTIGAFIWSGLVVRLLVWHSTFLVNSFAHWEGKQPYADDMSARGNFLFALVTAGEGNHNFHAFPHDFRAGPFADDFDPSKWVILFLHKLGLAYNLRKVSDKEIHWAKLSMHKKHEHENDSSSDLDSETESETETWTIQEVQSYLEHPGRAVMIIDNLVVDVSVYQREHPGGAALFTPYTLRSGVVLQDKSDEWKNASWAFNGGYNRHSTMARRRLRQLILARFDPTDEIRVS</sequence>
<keyword evidence="12" id="KW-0479">Metal-binding</keyword>
<evidence type="ECO:0000313" key="17">
    <source>
        <dbReference type="Proteomes" id="UP000076798"/>
    </source>
</evidence>
<dbReference type="SUPFAM" id="SSF55856">
    <property type="entry name" value="Cytochrome b5-like heme/steroid binding domain"/>
    <property type="match status" value="1"/>
</dbReference>
<dbReference type="PANTHER" id="PTHR11351">
    <property type="entry name" value="ACYL-COA DESATURASE"/>
    <property type="match status" value="1"/>
</dbReference>